<geneLocation type="plasmid" evidence="1">
    <name>pGTC3</name>
</geneLocation>
<accession>A0A1W6QXM4</accession>
<keyword evidence="1" id="KW-0614">Plasmid</keyword>
<name>A0A1W6QXM4_ENTFL</name>
<sequence>MNEKELAIKKWLLHLLDQVYLDADAYKNFFIRILPKERKRVTGTYHSVERVIEVSNLLRPPEVIALSVIKLLTQHIVVVNQELFDTEESEVSICKELLTELINQGKISKKELGTMVDTGMLEDEMAVYGEIFTWSEKETEDLLCVVVRNSFSLKGELRKRGYKWLAARKAWIKTYSSLETAEKEKSSLWTLSSEIDIGFETPIQCLFHFDYFLAIKQPEVNGDQMEMLGYVYENYGITKKFVKRVPTCLFSNERERLAKLEIPFELVVPKERQVVY</sequence>
<organism evidence="1">
    <name type="scientific">Enterococcus faecalis</name>
    <name type="common">Streptococcus faecalis</name>
    <dbReference type="NCBI Taxonomy" id="1351"/>
    <lineage>
        <taxon>Bacteria</taxon>
        <taxon>Bacillati</taxon>
        <taxon>Bacillota</taxon>
        <taxon>Bacilli</taxon>
        <taxon>Lactobacillales</taxon>
        <taxon>Enterococcaceae</taxon>
        <taxon>Enterococcus</taxon>
    </lineage>
</organism>
<dbReference type="RefSeq" id="WP_172689692.1">
    <property type="nucleotide sequence ID" value="NZ_KY303941.1"/>
</dbReference>
<dbReference type="AlphaFoldDB" id="A0A1W6QXM4"/>
<proteinExistence type="predicted"/>
<protein>
    <submittedName>
        <fullName evidence="1">Uncharacterized protein</fullName>
    </submittedName>
</protein>
<reference evidence="1" key="1">
    <citation type="submission" date="2016-12" db="EMBL/GenBank/DDBJ databases">
        <title>Characterization of a Plasmid Isolated from Enterococcus faecalis found in the Fecal Material of a Blue Whale.</title>
        <authorList>
            <person name="McLaughlin R."/>
        </authorList>
    </citation>
    <scope>NUCLEOTIDE SEQUENCE</scope>
    <source>
        <strain evidence="1">3</strain>
        <plasmid evidence="1">pGTC3</plasmid>
    </source>
</reference>
<evidence type="ECO:0000313" key="1">
    <source>
        <dbReference type="EMBL" id="ARO46187.1"/>
    </source>
</evidence>
<dbReference type="EMBL" id="KY303941">
    <property type="protein sequence ID" value="ARO46187.1"/>
    <property type="molecule type" value="Genomic_DNA"/>
</dbReference>